<protein>
    <submittedName>
        <fullName evidence="9">MFS transporter</fullName>
    </submittedName>
</protein>
<dbReference type="SUPFAM" id="SSF103473">
    <property type="entry name" value="MFS general substrate transporter"/>
    <property type="match status" value="1"/>
</dbReference>
<keyword evidence="5 7" id="KW-1133">Transmembrane helix</keyword>
<proteinExistence type="predicted"/>
<evidence type="ECO:0000313" key="10">
    <source>
        <dbReference type="Proteomes" id="UP000241229"/>
    </source>
</evidence>
<comment type="caution">
    <text evidence="9">The sequence shown here is derived from an EMBL/GenBank/DDBJ whole genome shotgun (WGS) entry which is preliminary data.</text>
</comment>
<organism evidence="9 10">
    <name type="scientific">Kumtagia ephedrae</name>
    <dbReference type="NCBI Taxonomy" id="2116701"/>
    <lineage>
        <taxon>Bacteria</taxon>
        <taxon>Pseudomonadati</taxon>
        <taxon>Pseudomonadota</taxon>
        <taxon>Alphaproteobacteria</taxon>
        <taxon>Hyphomicrobiales</taxon>
        <taxon>Phyllobacteriaceae</taxon>
        <taxon>Kumtagia</taxon>
    </lineage>
</organism>
<dbReference type="PRINTS" id="PR01036">
    <property type="entry name" value="TCRTETB"/>
</dbReference>
<dbReference type="GO" id="GO:0022857">
    <property type="term" value="F:transmembrane transporter activity"/>
    <property type="evidence" value="ECO:0007669"/>
    <property type="project" value="InterPro"/>
</dbReference>
<feature type="transmembrane region" description="Helical" evidence="7">
    <location>
        <begin position="202"/>
        <end position="222"/>
    </location>
</feature>
<keyword evidence="2" id="KW-0813">Transport</keyword>
<dbReference type="EMBL" id="PXYK01000037">
    <property type="protein sequence ID" value="PSJ52578.1"/>
    <property type="molecule type" value="Genomic_DNA"/>
</dbReference>
<feature type="transmembrane region" description="Helical" evidence="7">
    <location>
        <begin position="166"/>
        <end position="190"/>
    </location>
</feature>
<evidence type="ECO:0000256" key="6">
    <source>
        <dbReference type="ARBA" id="ARBA00023136"/>
    </source>
</evidence>
<dbReference type="PROSITE" id="PS50850">
    <property type="entry name" value="MFS"/>
    <property type="match status" value="1"/>
</dbReference>
<dbReference type="InterPro" id="IPR020846">
    <property type="entry name" value="MFS_dom"/>
</dbReference>
<feature type="transmembrane region" description="Helical" evidence="7">
    <location>
        <begin position="14"/>
        <end position="37"/>
    </location>
</feature>
<feature type="transmembrane region" description="Helical" evidence="7">
    <location>
        <begin position="107"/>
        <end position="128"/>
    </location>
</feature>
<feature type="transmembrane region" description="Helical" evidence="7">
    <location>
        <begin position="335"/>
        <end position="353"/>
    </location>
</feature>
<keyword evidence="3" id="KW-1003">Cell membrane</keyword>
<dbReference type="Gene3D" id="1.20.1250.20">
    <property type="entry name" value="MFS general substrate transporter like domains"/>
    <property type="match status" value="1"/>
</dbReference>
<feature type="transmembrane region" description="Helical" evidence="7">
    <location>
        <begin position="228"/>
        <end position="249"/>
    </location>
</feature>
<dbReference type="RefSeq" id="WP_106775205.1">
    <property type="nucleotide sequence ID" value="NZ_PXYK01000037.1"/>
</dbReference>
<dbReference type="Proteomes" id="UP000241229">
    <property type="component" value="Unassembled WGS sequence"/>
</dbReference>
<comment type="subcellular location">
    <subcellularLocation>
        <location evidence="1">Cell membrane</location>
        <topology evidence="1">Multi-pass membrane protein</topology>
    </subcellularLocation>
</comment>
<evidence type="ECO:0000256" key="3">
    <source>
        <dbReference type="ARBA" id="ARBA00022475"/>
    </source>
</evidence>
<evidence type="ECO:0000256" key="4">
    <source>
        <dbReference type="ARBA" id="ARBA00022692"/>
    </source>
</evidence>
<evidence type="ECO:0000256" key="1">
    <source>
        <dbReference type="ARBA" id="ARBA00004651"/>
    </source>
</evidence>
<feature type="transmembrane region" description="Helical" evidence="7">
    <location>
        <begin position="306"/>
        <end position="328"/>
    </location>
</feature>
<dbReference type="CDD" id="cd17321">
    <property type="entry name" value="MFS_MMR_MDR_like"/>
    <property type="match status" value="1"/>
</dbReference>
<reference evidence="9 10" key="1">
    <citation type="submission" date="2018-03" db="EMBL/GenBank/DDBJ databases">
        <title>The draft genome of Mesorhizobium sp. 6GN-30.</title>
        <authorList>
            <person name="Liu L."/>
            <person name="Li L."/>
            <person name="Wang T."/>
            <person name="Zhang X."/>
            <person name="Liang L."/>
        </authorList>
    </citation>
    <scope>NUCLEOTIDE SEQUENCE [LARGE SCALE GENOMIC DNA]</scope>
    <source>
        <strain evidence="9 10">6GN30</strain>
    </source>
</reference>
<feature type="transmembrane region" description="Helical" evidence="7">
    <location>
        <begin position="359"/>
        <end position="385"/>
    </location>
</feature>
<dbReference type="PANTHER" id="PTHR42718">
    <property type="entry name" value="MAJOR FACILITATOR SUPERFAMILY MULTIDRUG TRANSPORTER MFSC"/>
    <property type="match status" value="1"/>
</dbReference>
<feature type="transmembrane region" description="Helical" evidence="7">
    <location>
        <begin position="49"/>
        <end position="70"/>
    </location>
</feature>
<keyword evidence="10" id="KW-1185">Reference proteome</keyword>
<feature type="transmembrane region" description="Helical" evidence="7">
    <location>
        <begin position="140"/>
        <end position="160"/>
    </location>
</feature>
<gene>
    <name evidence="9" type="ORF">C7I84_26395</name>
</gene>
<dbReference type="GO" id="GO:0005886">
    <property type="term" value="C:plasma membrane"/>
    <property type="evidence" value="ECO:0007669"/>
    <property type="project" value="UniProtKB-SubCell"/>
</dbReference>
<evidence type="ECO:0000256" key="5">
    <source>
        <dbReference type="ARBA" id="ARBA00022989"/>
    </source>
</evidence>
<dbReference type="InterPro" id="IPR011701">
    <property type="entry name" value="MFS"/>
</dbReference>
<name>A0A2P7RQS8_9HYPH</name>
<feature type="transmembrane region" description="Helical" evidence="7">
    <location>
        <begin position="406"/>
        <end position="426"/>
    </location>
</feature>
<dbReference type="Gene3D" id="1.20.1720.10">
    <property type="entry name" value="Multidrug resistance protein D"/>
    <property type="match status" value="1"/>
</dbReference>
<dbReference type="AlphaFoldDB" id="A0A2P7RQS8"/>
<dbReference type="OrthoDB" id="9807274at2"/>
<accession>A0A2P7RQS8</accession>
<keyword evidence="6 7" id="KW-0472">Membrane</keyword>
<evidence type="ECO:0000256" key="7">
    <source>
        <dbReference type="SAM" id="Phobius"/>
    </source>
</evidence>
<evidence type="ECO:0000259" key="8">
    <source>
        <dbReference type="PROSITE" id="PS50850"/>
    </source>
</evidence>
<evidence type="ECO:0000313" key="9">
    <source>
        <dbReference type="EMBL" id="PSJ52578.1"/>
    </source>
</evidence>
<dbReference type="InterPro" id="IPR036259">
    <property type="entry name" value="MFS_trans_sf"/>
</dbReference>
<feature type="transmembrane region" description="Helical" evidence="7">
    <location>
        <begin position="269"/>
        <end position="294"/>
    </location>
</feature>
<evidence type="ECO:0000256" key="2">
    <source>
        <dbReference type="ARBA" id="ARBA00022448"/>
    </source>
</evidence>
<feature type="domain" description="Major facilitator superfamily (MFS) profile" evidence="8">
    <location>
        <begin position="16"/>
        <end position="503"/>
    </location>
</feature>
<sequence length="520" mass="53525">MATVVPAKATRREWIGLVALALPCLLYTMDLTVLNLAVPHLVADLKPSAVQLLWIVDIYGFLIAGSLITMGTLGDRIGRRKVLLAGAVLFGIASVIAAFSTSAEMLIAARALLGIAGATLAPSTLSLIRNMFHDPAERTFAISVWATSYSVGAGMGPLLGGVLLEYFWWGSVFLLAVPVMVLLLIVGPILLPEYRDPQAGRLDIASAALSLLAVLAMVYGLKHIASDGVAWISVASILAGLAIGAVFVVRQRRLADPLLDLSLFRSRTFSAALGVNIIACFVAFGPFVFIAQYLQLVLGLSPLEAGLWTLPSSLGFVVSSMTTACVVSRIPAPKVIAGGLMLAAVSFLLLTQVGGSHGLAVIVAATVVMSLGLGQVFTLTTDLIVGAAPPERAGAAGALSETGAEFGGVLGIAVLGSVGMAIYRGMMVGAVPDVVPEEAARAARDTLGGAVAVAPQLPDGIEGTLLAAAREAFVSGFELIVAISALLTIVAALVMMLIFRKAGPGGRAGKPEEAALERAA</sequence>
<dbReference type="PANTHER" id="PTHR42718:SF47">
    <property type="entry name" value="METHYL VIOLOGEN RESISTANCE PROTEIN SMVA"/>
    <property type="match status" value="1"/>
</dbReference>
<dbReference type="Pfam" id="PF07690">
    <property type="entry name" value="MFS_1"/>
    <property type="match status" value="1"/>
</dbReference>
<keyword evidence="4 7" id="KW-0812">Transmembrane</keyword>
<feature type="transmembrane region" description="Helical" evidence="7">
    <location>
        <begin position="479"/>
        <end position="499"/>
    </location>
</feature>
<feature type="transmembrane region" description="Helical" evidence="7">
    <location>
        <begin position="82"/>
        <end position="101"/>
    </location>
</feature>